<evidence type="ECO:0000259" key="3">
    <source>
        <dbReference type="Pfam" id="PF01431"/>
    </source>
</evidence>
<dbReference type="PANTHER" id="PTHR11733:SF208">
    <property type="entry name" value="PEPTIDASE M13 C-TERMINAL DOMAIN-CONTAINING PROTEIN"/>
    <property type="match status" value="1"/>
</dbReference>
<dbReference type="Pfam" id="PF01431">
    <property type="entry name" value="Peptidase_M13"/>
    <property type="match status" value="1"/>
</dbReference>
<dbReference type="Proteomes" id="UP000008068">
    <property type="component" value="Unassembled WGS sequence"/>
</dbReference>
<dbReference type="GO" id="GO:0016485">
    <property type="term" value="P:protein processing"/>
    <property type="evidence" value="ECO:0007669"/>
    <property type="project" value="TreeGrafter"/>
</dbReference>
<dbReference type="FunCoup" id="G0NNC4">
    <property type="interactions" value="446"/>
</dbReference>
<keyword evidence="2" id="KW-0732">Signal</keyword>
<dbReference type="GO" id="GO:0005886">
    <property type="term" value="C:plasma membrane"/>
    <property type="evidence" value="ECO:0007669"/>
    <property type="project" value="TreeGrafter"/>
</dbReference>
<evidence type="ECO:0000313" key="5">
    <source>
        <dbReference type="Proteomes" id="UP000008068"/>
    </source>
</evidence>
<name>G0NNC4_CAEBE</name>
<evidence type="ECO:0000313" key="4">
    <source>
        <dbReference type="EMBL" id="EGT34461.1"/>
    </source>
</evidence>
<dbReference type="eggNOG" id="KOG3624">
    <property type="taxonomic scope" value="Eukaryota"/>
</dbReference>
<dbReference type="OrthoDB" id="5795773at2759"/>
<dbReference type="InterPro" id="IPR000718">
    <property type="entry name" value="Peptidase_M13"/>
</dbReference>
<dbReference type="PROSITE" id="PS51885">
    <property type="entry name" value="NEPRILYSIN"/>
    <property type="match status" value="1"/>
</dbReference>
<organism evidence="5">
    <name type="scientific">Caenorhabditis brenneri</name>
    <name type="common">Nematode worm</name>
    <dbReference type="NCBI Taxonomy" id="135651"/>
    <lineage>
        <taxon>Eukaryota</taxon>
        <taxon>Metazoa</taxon>
        <taxon>Ecdysozoa</taxon>
        <taxon>Nematoda</taxon>
        <taxon>Chromadorea</taxon>
        <taxon>Rhabditida</taxon>
        <taxon>Rhabditina</taxon>
        <taxon>Rhabditomorpha</taxon>
        <taxon>Rhabditoidea</taxon>
        <taxon>Rhabditidae</taxon>
        <taxon>Peloderinae</taxon>
        <taxon>Caenorhabditis</taxon>
    </lineage>
</organism>
<evidence type="ECO:0000256" key="2">
    <source>
        <dbReference type="SAM" id="SignalP"/>
    </source>
</evidence>
<keyword evidence="5" id="KW-1185">Reference proteome</keyword>
<dbReference type="SUPFAM" id="SSF55486">
    <property type="entry name" value="Metalloproteases ('zincins'), catalytic domain"/>
    <property type="match status" value="1"/>
</dbReference>
<accession>G0NNC4</accession>
<protein>
    <recommendedName>
        <fullName evidence="3">Peptidase M13 C-terminal domain-containing protein</fullName>
    </recommendedName>
</protein>
<gene>
    <name evidence="4" type="ORF">CAEBREN_16520</name>
</gene>
<dbReference type="Gene3D" id="3.40.390.10">
    <property type="entry name" value="Collagenase (Catalytic Domain)"/>
    <property type="match status" value="1"/>
</dbReference>
<dbReference type="InterPro" id="IPR024079">
    <property type="entry name" value="MetalloPept_cat_dom_sf"/>
</dbReference>
<feature type="compositionally biased region" description="Basic and acidic residues" evidence="1">
    <location>
        <begin position="472"/>
        <end position="481"/>
    </location>
</feature>
<dbReference type="STRING" id="135651.G0NNC4"/>
<dbReference type="InterPro" id="IPR018497">
    <property type="entry name" value="Peptidase_M13_C"/>
</dbReference>
<dbReference type="GO" id="GO:0004222">
    <property type="term" value="F:metalloendopeptidase activity"/>
    <property type="evidence" value="ECO:0007669"/>
    <property type="project" value="InterPro"/>
</dbReference>
<reference evidence="5" key="1">
    <citation type="submission" date="2011-07" db="EMBL/GenBank/DDBJ databases">
        <authorList>
            <consortium name="Caenorhabditis brenneri Sequencing and Analysis Consortium"/>
            <person name="Wilson R.K."/>
        </authorList>
    </citation>
    <scope>NUCLEOTIDE SEQUENCE [LARGE SCALE GENOMIC DNA]</scope>
    <source>
        <strain evidence="5">PB2801</strain>
    </source>
</reference>
<dbReference type="PANTHER" id="PTHR11733">
    <property type="entry name" value="ZINC METALLOPROTEASE FAMILY M13 NEPRILYSIN-RELATED"/>
    <property type="match status" value="1"/>
</dbReference>
<feature type="domain" description="Peptidase M13 C-terminal" evidence="3">
    <location>
        <begin position="280"/>
        <end position="469"/>
    </location>
</feature>
<dbReference type="EMBL" id="GL379913">
    <property type="protein sequence ID" value="EGT34461.1"/>
    <property type="molecule type" value="Genomic_DNA"/>
</dbReference>
<feature type="signal peptide" evidence="2">
    <location>
        <begin position="1"/>
        <end position="17"/>
    </location>
</feature>
<dbReference type="OMA" id="FRRSHIC"/>
<dbReference type="InParanoid" id="G0NNC4"/>
<proteinExistence type="predicted"/>
<feature type="region of interest" description="Disordered" evidence="1">
    <location>
        <begin position="472"/>
        <end position="496"/>
    </location>
</feature>
<dbReference type="HOGENOM" id="CLU_042842_0_0_1"/>
<evidence type="ECO:0000256" key="1">
    <source>
        <dbReference type="SAM" id="MobiDB-lite"/>
    </source>
</evidence>
<dbReference type="AlphaFoldDB" id="G0NNC4"/>
<sequence>MRLDLLLFLITLRSASSQFKPFDFVENALTNYVNHSVDPCDSFIVMLAPLTVLRILSTMNSRNYLNILRKFKRTSTGIIFSLSCNQKNLNLLTGTNTTESELCIEVSKNIVYSKKWEDLINFNKAANQLFNLVGSISTHLDGDVRPGIEEVRDMALKMLDYVKTTIKVIWTANLLFHQFFQKTPWAKNKNVVAKIEELTSQIYVFDNYGKDFKDATNWLFKIEKAYLECKTKFRFIENSDLYCYITKAMSVKFPTFPEHFFTYHNAFNGHPEIIFGFPIYYHMQHGKELASKLGFCGTLIGHEIGHTLIGLSEGDRHLPYFSDEATGCIQNQFNRTCHEYKEKSCDTTDEYFEENGSDMFGTPLAYQLLENLYGNRIDELIERINVTNRQLFFYSYAFSFCSVSLVNKFRDYFAVQKHQSYVRSKEERDGPPHSARNVRINVVANHPAFKEAFKCSDDSRMMRSATEQCHIYGKDAPETRRKNVMQNEQQKIEDRK</sequence>
<feature type="chain" id="PRO_5003405436" description="Peptidase M13 C-terminal domain-containing protein" evidence="2">
    <location>
        <begin position="18"/>
        <end position="496"/>
    </location>
</feature>